<dbReference type="RefSeq" id="WP_183146411.1">
    <property type="nucleotide sequence ID" value="NZ_RBUA01000871.1"/>
</dbReference>
<evidence type="ECO:0000313" key="1">
    <source>
        <dbReference type="EMBL" id="RMU54076.1"/>
    </source>
</evidence>
<evidence type="ECO:0000313" key="2">
    <source>
        <dbReference type="Proteomes" id="UP000280395"/>
    </source>
</evidence>
<dbReference type="GO" id="GO:0005829">
    <property type="term" value="C:cytosol"/>
    <property type="evidence" value="ECO:0007669"/>
    <property type="project" value="TreeGrafter"/>
</dbReference>
<gene>
    <name evidence="1" type="ORF">ALP29_200260</name>
</gene>
<dbReference type="InterPro" id="IPR010292">
    <property type="entry name" value="Uncharacterised_CreA"/>
</dbReference>
<accession>A0A3M5V7P1</accession>
<organism evidence="1 2">
    <name type="scientific">Pseudomonas syringae pv. avii</name>
    <dbReference type="NCBI Taxonomy" id="663959"/>
    <lineage>
        <taxon>Bacteria</taxon>
        <taxon>Pseudomonadati</taxon>
        <taxon>Pseudomonadota</taxon>
        <taxon>Gammaproteobacteria</taxon>
        <taxon>Pseudomonadales</taxon>
        <taxon>Pseudomonadaceae</taxon>
        <taxon>Pseudomonas</taxon>
        <taxon>Pseudomonas syringae</taxon>
    </lineage>
</organism>
<proteinExistence type="predicted"/>
<dbReference type="Pfam" id="PF05981">
    <property type="entry name" value="CreA"/>
    <property type="match status" value="1"/>
</dbReference>
<sequence>MQVVRFFDKKRNALVYLVYSDRVIEGSPQNAVTAIPILPWVTAPAP</sequence>
<dbReference type="EMBL" id="RBUA01000871">
    <property type="protein sequence ID" value="RMU54076.1"/>
    <property type="molecule type" value="Genomic_DNA"/>
</dbReference>
<evidence type="ECO:0008006" key="3">
    <source>
        <dbReference type="Google" id="ProtNLM"/>
    </source>
</evidence>
<protein>
    <recommendedName>
        <fullName evidence="3">CreA protein</fullName>
    </recommendedName>
</protein>
<dbReference type="PANTHER" id="PTHR37952">
    <property type="match status" value="1"/>
</dbReference>
<dbReference type="PANTHER" id="PTHR37952:SF2">
    <property type="entry name" value="PROTEIN CREA"/>
    <property type="match status" value="1"/>
</dbReference>
<dbReference type="AlphaFoldDB" id="A0A3M5V7P1"/>
<reference evidence="1 2" key="1">
    <citation type="submission" date="2018-08" db="EMBL/GenBank/DDBJ databases">
        <title>Recombination of ecologically and evolutionarily significant loci maintains genetic cohesion in the Pseudomonas syringae species complex.</title>
        <authorList>
            <person name="Dillon M."/>
            <person name="Thakur S."/>
            <person name="Almeida R.N.D."/>
            <person name="Weir B.S."/>
            <person name="Guttman D.S."/>
        </authorList>
    </citation>
    <scope>NUCLEOTIDE SEQUENCE [LARGE SCALE GENOMIC DNA]</scope>
    <source>
        <strain evidence="1 2">ICMP 14479</strain>
    </source>
</reference>
<comment type="caution">
    <text evidence="1">The sequence shown here is derived from an EMBL/GenBank/DDBJ whole genome shotgun (WGS) entry which is preliminary data.</text>
</comment>
<dbReference type="Proteomes" id="UP000280395">
    <property type="component" value="Unassembled WGS sequence"/>
</dbReference>
<name>A0A3M5V7P1_PSESX</name>